<dbReference type="Pfam" id="PF09084">
    <property type="entry name" value="NMT1"/>
    <property type="match status" value="1"/>
</dbReference>
<dbReference type="PANTHER" id="PTHR30024">
    <property type="entry name" value="ALIPHATIC SULFONATES-BINDING PROTEIN-RELATED"/>
    <property type="match status" value="1"/>
</dbReference>
<evidence type="ECO:0000313" key="3">
    <source>
        <dbReference type="Proteomes" id="UP000462362"/>
    </source>
</evidence>
<dbReference type="Proteomes" id="UP000462362">
    <property type="component" value="Unassembled WGS sequence"/>
</dbReference>
<name>A0A6I3RXS8_9BURK</name>
<comment type="caution">
    <text evidence="2">The sequence shown here is derived from an EMBL/GenBank/DDBJ whole genome shotgun (WGS) entry which is preliminary data.</text>
</comment>
<sequence length="331" mass="36205">MTELPYSNSIKVSEERTMRLASLFVAFLVTATSFSAAAAEPIKELNISYVKPPFVLQLLVMKNHKLLEKEFQADGIKINWHNMGTSPQAARAMSSGSLDIAGNMNTAALLMLNSEGLPVRVVTGTAHPTSNFAIVSKPGTELSVKDLKGKQVVGPKGTFLHQLLVAALEKEGMRESDVQFINMGIPKALSTILAGHADAALVASSALIKANKAGAKTIINAEGLVEPTLVMTTTKQFAEEHPDIVKRVDKVYAESLRWMKDHPSETAEMGAKEHGISIEDAKTLMERSHYFDKMTTKDLEDLKVNQKFLRDNGMMRNEVTVEELVLPVAME</sequence>
<evidence type="ECO:0000313" key="2">
    <source>
        <dbReference type="EMBL" id="MTU42093.1"/>
    </source>
</evidence>
<feature type="domain" description="SsuA/THI5-like" evidence="1">
    <location>
        <begin position="71"/>
        <end position="265"/>
    </location>
</feature>
<dbReference type="AlphaFoldDB" id="A0A6I3RXS8"/>
<proteinExistence type="predicted"/>
<dbReference type="EMBL" id="WNCL01000001">
    <property type="protein sequence ID" value="MTU42093.1"/>
    <property type="molecule type" value="Genomic_DNA"/>
</dbReference>
<dbReference type="Gene3D" id="3.40.190.10">
    <property type="entry name" value="Periplasmic binding protein-like II"/>
    <property type="match status" value="2"/>
</dbReference>
<dbReference type="CDD" id="cd01008">
    <property type="entry name" value="PBP2_NrtA_SsuA_CpmA_like"/>
    <property type="match status" value="1"/>
</dbReference>
<dbReference type="PANTHER" id="PTHR30024:SF21">
    <property type="entry name" value="ABC TRANSPORTER SUBSTRATE-BINDING PROTEIN"/>
    <property type="match status" value="1"/>
</dbReference>
<accession>A0A6I3RXS8</accession>
<protein>
    <submittedName>
        <fullName evidence="2">Aliphatic sulfonate ABC transporter</fullName>
    </submittedName>
</protein>
<dbReference type="SUPFAM" id="SSF53850">
    <property type="entry name" value="Periplasmic binding protein-like II"/>
    <property type="match status" value="1"/>
</dbReference>
<gene>
    <name evidence="2" type="ORF">GMD42_00315</name>
</gene>
<evidence type="ECO:0000259" key="1">
    <source>
        <dbReference type="Pfam" id="PF09084"/>
    </source>
</evidence>
<reference evidence="2 3" key="1">
    <citation type="journal article" date="2019" name="Nat. Med.">
        <title>A library of human gut bacterial isolates paired with longitudinal multiomics data enables mechanistic microbiome research.</title>
        <authorList>
            <person name="Poyet M."/>
            <person name="Groussin M."/>
            <person name="Gibbons S.M."/>
            <person name="Avila-Pacheco J."/>
            <person name="Jiang X."/>
            <person name="Kearney S.M."/>
            <person name="Perrotta A.R."/>
            <person name="Berdy B."/>
            <person name="Zhao S."/>
            <person name="Lieberman T.D."/>
            <person name="Swanson P.K."/>
            <person name="Smith M."/>
            <person name="Roesemann S."/>
            <person name="Alexander J.E."/>
            <person name="Rich S.A."/>
            <person name="Livny J."/>
            <person name="Vlamakis H."/>
            <person name="Clish C."/>
            <person name="Bullock K."/>
            <person name="Deik A."/>
            <person name="Scott J."/>
            <person name="Pierce K.A."/>
            <person name="Xavier R.J."/>
            <person name="Alm E.J."/>
        </authorList>
    </citation>
    <scope>NUCLEOTIDE SEQUENCE [LARGE SCALE GENOMIC DNA]</scope>
    <source>
        <strain evidence="2 3">BIOML-A2</strain>
    </source>
</reference>
<dbReference type="InterPro" id="IPR015168">
    <property type="entry name" value="SsuA/THI5"/>
</dbReference>
<organism evidence="2 3">
    <name type="scientific">Parasutterella excrementihominis</name>
    <dbReference type="NCBI Taxonomy" id="487175"/>
    <lineage>
        <taxon>Bacteria</taxon>
        <taxon>Pseudomonadati</taxon>
        <taxon>Pseudomonadota</taxon>
        <taxon>Betaproteobacteria</taxon>
        <taxon>Burkholderiales</taxon>
        <taxon>Sutterellaceae</taxon>
        <taxon>Parasutterella</taxon>
    </lineage>
</organism>